<evidence type="ECO:0000259" key="5">
    <source>
        <dbReference type="PROSITE" id="PS01124"/>
    </source>
</evidence>
<evidence type="ECO:0000256" key="1">
    <source>
        <dbReference type="ARBA" id="ARBA00023015"/>
    </source>
</evidence>
<evidence type="ECO:0000256" key="2">
    <source>
        <dbReference type="ARBA" id="ARBA00023125"/>
    </source>
</evidence>
<keyword evidence="4" id="KW-0812">Transmembrane</keyword>
<dbReference type="SMART" id="SM00342">
    <property type="entry name" value="HTH_ARAC"/>
    <property type="match status" value="1"/>
</dbReference>
<evidence type="ECO:0000256" key="3">
    <source>
        <dbReference type="ARBA" id="ARBA00023163"/>
    </source>
</evidence>
<dbReference type="SUPFAM" id="SSF46689">
    <property type="entry name" value="Homeodomain-like"/>
    <property type="match status" value="1"/>
</dbReference>
<gene>
    <name evidence="6" type="ORF">GCM10010832_04180</name>
</gene>
<dbReference type="Pfam" id="PF12833">
    <property type="entry name" value="HTH_18"/>
    <property type="match status" value="1"/>
</dbReference>
<evidence type="ECO:0000313" key="7">
    <source>
        <dbReference type="Proteomes" id="UP000599179"/>
    </source>
</evidence>
<evidence type="ECO:0000313" key="6">
    <source>
        <dbReference type="EMBL" id="GGE26646.1"/>
    </source>
</evidence>
<feature type="transmembrane region" description="Helical" evidence="4">
    <location>
        <begin position="141"/>
        <end position="159"/>
    </location>
</feature>
<dbReference type="EMBL" id="BMGM01000001">
    <property type="protein sequence ID" value="GGE26646.1"/>
    <property type="molecule type" value="Genomic_DNA"/>
</dbReference>
<feature type="transmembrane region" description="Helical" evidence="4">
    <location>
        <begin position="76"/>
        <end position="94"/>
    </location>
</feature>
<feature type="transmembrane region" description="Helical" evidence="4">
    <location>
        <begin position="16"/>
        <end position="36"/>
    </location>
</feature>
<feature type="domain" description="HTH araC/xylS-type" evidence="5">
    <location>
        <begin position="186"/>
        <end position="289"/>
    </location>
</feature>
<proteinExistence type="predicted"/>
<dbReference type="Gene3D" id="1.10.10.60">
    <property type="entry name" value="Homeodomain-like"/>
    <property type="match status" value="1"/>
</dbReference>
<keyword evidence="7" id="KW-1185">Reference proteome</keyword>
<keyword evidence="4" id="KW-0472">Membrane</keyword>
<dbReference type="PROSITE" id="PS01124">
    <property type="entry name" value="HTH_ARAC_FAMILY_2"/>
    <property type="match status" value="1"/>
</dbReference>
<dbReference type="PANTHER" id="PTHR43280:SF34">
    <property type="entry name" value="ARAC-FAMILY TRANSCRIPTIONAL REGULATOR"/>
    <property type="match status" value="1"/>
</dbReference>
<reference evidence="7" key="1">
    <citation type="journal article" date="2019" name="Int. J. Syst. Evol. Microbiol.">
        <title>The Global Catalogue of Microorganisms (GCM) 10K type strain sequencing project: providing services to taxonomists for standard genome sequencing and annotation.</title>
        <authorList>
            <consortium name="The Broad Institute Genomics Platform"/>
            <consortium name="The Broad Institute Genome Sequencing Center for Infectious Disease"/>
            <person name="Wu L."/>
            <person name="Ma J."/>
        </authorList>
    </citation>
    <scope>NUCLEOTIDE SEQUENCE [LARGE SCALE GENOMIC DNA]</scope>
    <source>
        <strain evidence="7">CGMCC 1.12931</strain>
    </source>
</reference>
<evidence type="ECO:0000256" key="4">
    <source>
        <dbReference type="SAM" id="Phobius"/>
    </source>
</evidence>
<organism evidence="6 7">
    <name type="scientific">Psychroflexus planctonicus</name>
    <dbReference type="NCBI Taxonomy" id="1526575"/>
    <lineage>
        <taxon>Bacteria</taxon>
        <taxon>Pseudomonadati</taxon>
        <taxon>Bacteroidota</taxon>
        <taxon>Flavobacteriia</taxon>
        <taxon>Flavobacteriales</taxon>
        <taxon>Flavobacteriaceae</taxon>
        <taxon>Psychroflexus</taxon>
    </lineage>
</organism>
<dbReference type="PANTHER" id="PTHR43280">
    <property type="entry name" value="ARAC-FAMILY TRANSCRIPTIONAL REGULATOR"/>
    <property type="match status" value="1"/>
</dbReference>
<name>A0ABQ1SEQ8_9FLAO</name>
<protein>
    <recommendedName>
        <fullName evidence="5">HTH araC/xylS-type domain-containing protein</fullName>
    </recommendedName>
</protein>
<dbReference type="InterPro" id="IPR009057">
    <property type="entry name" value="Homeodomain-like_sf"/>
</dbReference>
<keyword evidence="3" id="KW-0804">Transcription</keyword>
<dbReference type="InterPro" id="IPR018062">
    <property type="entry name" value="HTH_AraC-typ_CS"/>
</dbReference>
<feature type="transmembrane region" description="Helical" evidence="4">
    <location>
        <begin position="106"/>
        <end position="129"/>
    </location>
</feature>
<keyword evidence="2" id="KW-0238">DNA-binding</keyword>
<accession>A0ABQ1SEQ8</accession>
<keyword evidence="1" id="KW-0805">Transcription regulation</keyword>
<dbReference type="Proteomes" id="UP000599179">
    <property type="component" value="Unassembled WGS sequence"/>
</dbReference>
<dbReference type="InterPro" id="IPR018060">
    <property type="entry name" value="HTH_AraC"/>
</dbReference>
<dbReference type="PROSITE" id="PS00041">
    <property type="entry name" value="HTH_ARAC_FAMILY_1"/>
    <property type="match status" value="1"/>
</dbReference>
<comment type="caution">
    <text evidence="6">The sequence shown here is derived from an EMBL/GenBank/DDBJ whole genome shotgun (WGS) entry which is preliminary data.</text>
</comment>
<keyword evidence="4" id="KW-1133">Transmembrane helix</keyword>
<sequence>MRFIISKNTQIKLFDWLHFTPFILFLISYLKFYFIGIEEKEAYVSLIISDFSLTYTDNIGIIPEYVNSIGRLVHPFFYLVLQWFLIFSADAKALKQKDKKLYKWGFNFTLLQTIFTLSLFITIFTLPGISEEAQDSFLNKLPAILTIGFFFTLSIYLLWKQDILLKLKYFKAEDPNDEIEKTNKLSELTKVVEEQAYFIDVDLTITKLSGLLQLSQQELSSLINSEYSSYNEWINEIRINYSITLLTPDFLNTYGIEYLATKSGFKSKNTFYRSFKRMTNTTPTKFVQSIHTEKE</sequence>